<sequence length="33" mass="3486">MKSTSSKIGSYVAKGDLPHDEAGKFGSTTKEID</sequence>
<evidence type="ECO:0000313" key="3">
    <source>
        <dbReference type="Proteomes" id="UP000634136"/>
    </source>
</evidence>
<accession>A0A834SG65</accession>
<proteinExistence type="predicted"/>
<dbReference type="EMBL" id="JAAIUW010000013">
    <property type="protein sequence ID" value="KAF7803453.1"/>
    <property type="molecule type" value="Genomic_DNA"/>
</dbReference>
<keyword evidence="3" id="KW-1185">Reference proteome</keyword>
<comment type="caution">
    <text evidence="2">The sequence shown here is derived from an EMBL/GenBank/DDBJ whole genome shotgun (WGS) entry which is preliminary data.</text>
</comment>
<dbReference type="Proteomes" id="UP000634136">
    <property type="component" value="Unassembled WGS sequence"/>
</dbReference>
<feature type="region of interest" description="Disordered" evidence="1">
    <location>
        <begin position="1"/>
        <end position="33"/>
    </location>
</feature>
<gene>
    <name evidence="2" type="ORF">G2W53_042564</name>
</gene>
<reference evidence="2" key="1">
    <citation type="submission" date="2020-09" db="EMBL/GenBank/DDBJ databases">
        <title>Genome-Enabled Discovery of Anthraquinone Biosynthesis in Senna tora.</title>
        <authorList>
            <person name="Kang S.-H."/>
            <person name="Pandey R.P."/>
            <person name="Lee C.-M."/>
            <person name="Sim J.-S."/>
            <person name="Jeong J.-T."/>
            <person name="Choi B.-S."/>
            <person name="Jung M."/>
            <person name="Ginzburg D."/>
            <person name="Zhao K."/>
            <person name="Won S.Y."/>
            <person name="Oh T.-J."/>
            <person name="Yu Y."/>
            <person name="Kim N.-H."/>
            <person name="Lee O.R."/>
            <person name="Lee T.-H."/>
            <person name="Bashyal P."/>
            <person name="Kim T.-S."/>
            <person name="Lee W.-H."/>
            <person name="Kawkins C."/>
            <person name="Kim C.-K."/>
            <person name="Kim J.S."/>
            <person name="Ahn B.O."/>
            <person name="Rhee S.Y."/>
            <person name="Sohng J.K."/>
        </authorList>
    </citation>
    <scope>NUCLEOTIDE SEQUENCE</scope>
    <source>
        <tissue evidence="2">Leaf</tissue>
    </source>
</reference>
<protein>
    <submittedName>
        <fullName evidence="2">Uncharacterized protein</fullName>
    </submittedName>
</protein>
<dbReference type="AlphaFoldDB" id="A0A834SG65"/>
<evidence type="ECO:0000313" key="2">
    <source>
        <dbReference type="EMBL" id="KAF7803453.1"/>
    </source>
</evidence>
<organism evidence="2 3">
    <name type="scientific">Senna tora</name>
    <dbReference type="NCBI Taxonomy" id="362788"/>
    <lineage>
        <taxon>Eukaryota</taxon>
        <taxon>Viridiplantae</taxon>
        <taxon>Streptophyta</taxon>
        <taxon>Embryophyta</taxon>
        <taxon>Tracheophyta</taxon>
        <taxon>Spermatophyta</taxon>
        <taxon>Magnoliopsida</taxon>
        <taxon>eudicotyledons</taxon>
        <taxon>Gunneridae</taxon>
        <taxon>Pentapetalae</taxon>
        <taxon>rosids</taxon>
        <taxon>fabids</taxon>
        <taxon>Fabales</taxon>
        <taxon>Fabaceae</taxon>
        <taxon>Caesalpinioideae</taxon>
        <taxon>Cassia clade</taxon>
        <taxon>Senna</taxon>
    </lineage>
</organism>
<evidence type="ECO:0000256" key="1">
    <source>
        <dbReference type="SAM" id="MobiDB-lite"/>
    </source>
</evidence>
<name>A0A834SG65_9FABA</name>